<dbReference type="GO" id="GO:0005886">
    <property type="term" value="C:plasma membrane"/>
    <property type="evidence" value="ECO:0007669"/>
    <property type="project" value="UniProtKB-SubCell"/>
</dbReference>
<comment type="caution">
    <text evidence="9">The sequence shown here is derived from an EMBL/GenBank/DDBJ whole genome shotgun (WGS) entry which is preliminary data.</text>
</comment>
<feature type="transmembrane region" description="Helical" evidence="8">
    <location>
        <begin position="59"/>
        <end position="76"/>
    </location>
</feature>
<organism evidence="9 10">
    <name type="scientific">Nocardiopsis kunsanensis</name>
    <dbReference type="NCBI Taxonomy" id="141693"/>
    <lineage>
        <taxon>Bacteria</taxon>
        <taxon>Bacillati</taxon>
        <taxon>Actinomycetota</taxon>
        <taxon>Actinomycetes</taxon>
        <taxon>Streptosporangiales</taxon>
        <taxon>Nocardiopsidaceae</taxon>
        <taxon>Nocardiopsis</taxon>
    </lineage>
</organism>
<feature type="transmembrane region" description="Helical" evidence="8">
    <location>
        <begin position="166"/>
        <end position="191"/>
    </location>
</feature>
<feature type="transmembrane region" description="Helical" evidence="8">
    <location>
        <begin position="319"/>
        <end position="342"/>
    </location>
</feature>
<feature type="transmembrane region" description="Helical" evidence="8">
    <location>
        <begin position="197"/>
        <end position="216"/>
    </location>
</feature>
<feature type="transmembrane region" description="Helical" evidence="8">
    <location>
        <begin position="88"/>
        <end position="117"/>
    </location>
</feature>
<keyword evidence="10" id="KW-1185">Reference proteome</keyword>
<keyword evidence="6 8" id="KW-0472">Membrane</keyword>
<evidence type="ECO:0000256" key="1">
    <source>
        <dbReference type="ARBA" id="ARBA00004651"/>
    </source>
</evidence>
<dbReference type="Pfam" id="PF03773">
    <property type="entry name" value="ArsP_1"/>
    <property type="match status" value="1"/>
</dbReference>
<evidence type="ECO:0000256" key="8">
    <source>
        <dbReference type="SAM" id="Phobius"/>
    </source>
</evidence>
<gene>
    <name evidence="9" type="ORF">GCM10007147_04810</name>
</gene>
<evidence type="ECO:0000256" key="4">
    <source>
        <dbReference type="ARBA" id="ARBA00022692"/>
    </source>
</evidence>
<keyword evidence="5 8" id="KW-1133">Transmembrane helix</keyword>
<proteinExistence type="inferred from homology"/>
<accession>A0A918X7B0</accession>
<evidence type="ECO:0000313" key="10">
    <source>
        <dbReference type="Proteomes" id="UP000654947"/>
    </source>
</evidence>
<keyword evidence="3" id="KW-1003">Cell membrane</keyword>
<dbReference type="PANTHER" id="PTHR34184">
    <property type="entry name" value="UPF0718 PROTEIN YCGR"/>
    <property type="match status" value="1"/>
</dbReference>
<evidence type="ECO:0000256" key="5">
    <source>
        <dbReference type="ARBA" id="ARBA00022989"/>
    </source>
</evidence>
<evidence type="ECO:0000256" key="7">
    <source>
        <dbReference type="SAM" id="MobiDB-lite"/>
    </source>
</evidence>
<feature type="transmembrane region" description="Helical" evidence="8">
    <location>
        <begin position="249"/>
        <end position="268"/>
    </location>
</feature>
<dbReference type="EMBL" id="BMXL01000002">
    <property type="protein sequence ID" value="GHD16564.1"/>
    <property type="molecule type" value="Genomic_DNA"/>
</dbReference>
<dbReference type="AlphaFoldDB" id="A0A918X7B0"/>
<keyword evidence="4 8" id="KW-0812">Transmembrane</keyword>
<name>A0A918X7B0_9ACTN</name>
<sequence>MRGVPEPPPRRPAVSERLSDETTPGSALGDSIAQGWSDRDELPPADWGRSTSSRRTGTVWLFALLITAMAAGHAWLTDELTDQAFLAWATVFTAIAFQALPFLVFGVALSAALTAFVPASAYRRFIPQNAARAVPVAGVSGALLPGCECASVPIAGSLIKREVAPAAALTFLLAAPSINPVVMIATAVAFAGQPEMVLARFAAGLSASVVIGWIWVRFGRADWLRLPTRTHTPGASRGRIFRESMLHDIMHAGGYLVVGALAAATLNVMVPRSWLLTVADAPVVSVLVLAVLAILLSICSEADAFVAVSLTDFSPTAKLAFMVIGPIVDLKLIAMQAGVFGWRFVARFAPLCLAVGLACTFLIGGLLL</sequence>
<comment type="subcellular location">
    <subcellularLocation>
        <location evidence="1">Cell membrane</location>
        <topology evidence="1">Multi-pass membrane protein</topology>
    </subcellularLocation>
</comment>
<evidence type="ECO:0000256" key="3">
    <source>
        <dbReference type="ARBA" id="ARBA00022475"/>
    </source>
</evidence>
<dbReference type="PANTHER" id="PTHR34184:SF4">
    <property type="entry name" value="UPF0718 PROTEIN YCGR"/>
    <property type="match status" value="1"/>
</dbReference>
<comment type="similarity">
    <text evidence="2">Belongs to the UPF0718 family.</text>
</comment>
<dbReference type="InterPro" id="IPR052923">
    <property type="entry name" value="UPF0718"/>
</dbReference>
<reference evidence="9 10" key="1">
    <citation type="journal article" date="2014" name="Int. J. Syst. Evol. Microbiol.">
        <title>Complete genome sequence of Corynebacterium casei LMG S-19264T (=DSM 44701T), isolated from a smear-ripened cheese.</title>
        <authorList>
            <consortium name="US DOE Joint Genome Institute (JGI-PGF)"/>
            <person name="Walter F."/>
            <person name="Albersmeier A."/>
            <person name="Kalinowski J."/>
            <person name="Ruckert C."/>
        </authorList>
    </citation>
    <scope>NUCLEOTIDE SEQUENCE [LARGE SCALE GENOMIC DNA]</scope>
    <source>
        <strain evidence="9 10">KCTC 19473</strain>
    </source>
</reference>
<evidence type="ECO:0000256" key="2">
    <source>
        <dbReference type="ARBA" id="ARBA00006386"/>
    </source>
</evidence>
<dbReference type="Proteomes" id="UP000654947">
    <property type="component" value="Unassembled WGS sequence"/>
</dbReference>
<protein>
    <submittedName>
        <fullName evidence="9">Permease</fullName>
    </submittedName>
</protein>
<dbReference type="InterPro" id="IPR005524">
    <property type="entry name" value="DUF318"/>
</dbReference>
<feature type="transmembrane region" description="Helical" evidence="8">
    <location>
        <begin position="274"/>
        <end position="298"/>
    </location>
</feature>
<feature type="region of interest" description="Disordered" evidence="7">
    <location>
        <begin position="1"/>
        <end position="52"/>
    </location>
</feature>
<feature type="compositionally biased region" description="Pro residues" evidence="7">
    <location>
        <begin position="1"/>
        <end position="11"/>
    </location>
</feature>
<evidence type="ECO:0000313" key="9">
    <source>
        <dbReference type="EMBL" id="GHD16564.1"/>
    </source>
</evidence>
<evidence type="ECO:0000256" key="6">
    <source>
        <dbReference type="ARBA" id="ARBA00023136"/>
    </source>
</evidence>
<feature type="transmembrane region" description="Helical" evidence="8">
    <location>
        <begin position="348"/>
        <end position="367"/>
    </location>
</feature>